<gene>
    <name evidence="2" type="ORF">GLOIN_2v1468055</name>
</gene>
<feature type="domain" description="Methyltransferase" evidence="1">
    <location>
        <begin position="8"/>
        <end position="87"/>
    </location>
</feature>
<evidence type="ECO:0000259" key="1">
    <source>
        <dbReference type="Pfam" id="PF13649"/>
    </source>
</evidence>
<protein>
    <recommendedName>
        <fullName evidence="1">Methyltransferase domain-containing protein</fullName>
    </recommendedName>
</protein>
<dbReference type="Proteomes" id="UP000018888">
    <property type="component" value="Unassembled WGS sequence"/>
</dbReference>
<sequence>MWNWNILLELSNKYPLLEFTGIDKTKLFPSLIKPSNLNFIHANILEGLPFQQNHFDFVHLNIVEPRHTKDQWAFIMSELIRVAKPGGYIEVSIIFLLQVLCLQINIFISLL</sequence>
<dbReference type="VEuPathDB" id="FungiDB:RhiirFUN_014612"/>
<comment type="caution">
    <text evidence="2">The sequence shown here is derived from an EMBL/GenBank/DDBJ whole genome shotgun (WGS) entry which is preliminary data.</text>
</comment>
<dbReference type="Gene3D" id="3.40.50.150">
    <property type="entry name" value="Vaccinia Virus protein VP39"/>
    <property type="match status" value="1"/>
</dbReference>
<evidence type="ECO:0000313" key="3">
    <source>
        <dbReference type="Proteomes" id="UP000018888"/>
    </source>
</evidence>
<dbReference type="InterPro" id="IPR041698">
    <property type="entry name" value="Methyltransf_25"/>
</dbReference>
<dbReference type="SUPFAM" id="SSF53335">
    <property type="entry name" value="S-adenosyl-L-methionine-dependent methyltransferases"/>
    <property type="match status" value="1"/>
</dbReference>
<organism evidence="2 3">
    <name type="scientific">Rhizophagus irregularis (strain DAOM 181602 / DAOM 197198 / MUCL 43194)</name>
    <name type="common">Arbuscular mycorrhizal fungus</name>
    <name type="synonym">Glomus intraradices</name>
    <dbReference type="NCBI Taxonomy" id="747089"/>
    <lineage>
        <taxon>Eukaryota</taxon>
        <taxon>Fungi</taxon>
        <taxon>Fungi incertae sedis</taxon>
        <taxon>Mucoromycota</taxon>
        <taxon>Glomeromycotina</taxon>
        <taxon>Glomeromycetes</taxon>
        <taxon>Glomerales</taxon>
        <taxon>Glomeraceae</taxon>
        <taxon>Rhizophagus</taxon>
    </lineage>
</organism>
<dbReference type="EMBL" id="AUPC02000508">
    <property type="protein sequence ID" value="POG58661.1"/>
    <property type="molecule type" value="Genomic_DNA"/>
</dbReference>
<evidence type="ECO:0000313" key="2">
    <source>
        <dbReference type="EMBL" id="POG58661.1"/>
    </source>
</evidence>
<accession>A0A2P4NZV4</accession>
<dbReference type="CDD" id="cd02440">
    <property type="entry name" value="AdoMet_MTases"/>
    <property type="match status" value="1"/>
</dbReference>
<reference evidence="2 3" key="2">
    <citation type="journal article" date="2018" name="New Phytol.">
        <title>High intraspecific genome diversity in the model arbuscular mycorrhizal symbiont Rhizophagus irregularis.</title>
        <authorList>
            <person name="Chen E.C.H."/>
            <person name="Morin E."/>
            <person name="Beaudet D."/>
            <person name="Noel J."/>
            <person name="Yildirir G."/>
            <person name="Ndikumana S."/>
            <person name="Charron P."/>
            <person name="St-Onge C."/>
            <person name="Giorgi J."/>
            <person name="Kruger M."/>
            <person name="Marton T."/>
            <person name="Ropars J."/>
            <person name="Grigoriev I.V."/>
            <person name="Hainaut M."/>
            <person name="Henrissat B."/>
            <person name="Roux C."/>
            <person name="Martin F."/>
            <person name="Corradi N."/>
        </authorList>
    </citation>
    <scope>NUCLEOTIDE SEQUENCE [LARGE SCALE GENOMIC DNA]</scope>
    <source>
        <strain evidence="2 3">DAOM 197198</strain>
    </source>
</reference>
<dbReference type="Pfam" id="PF13649">
    <property type="entry name" value="Methyltransf_25"/>
    <property type="match status" value="1"/>
</dbReference>
<reference evidence="2 3" key="1">
    <citation type="journal article" date="2013" name="Proc. Natl. Acad. Sci. U.S.A.">
        <title>Genome of an arbuscular mycorrhizal fungus provides insight into the oldest plant symbiosis.</title>
        <authorList>
            <person name="Tisserant E."/>
            <person name="Malbreil M."/>
            <person name="Kuo A."/>
            <person name="Kohler A."/>
            <person name="Symeonidi A."/>
            <person name="Balestrini R."/>
            <person name="Charron P."/>
            <person name="Duensing N."/>
            <person name="Frei Dit Frey N."/>
            <person name="Gianinazzi-Pearson V."/>
            <person name="Gilbert L.B."/>
            <person name="Handa Y."/>
            <person name="Herr J.R."/>
            <person name="Hijri M."/>
            <person name="Koul R."/>
            <person name="Kawaguchi M."/>
            <person name="Krajinski F."/>
            <person name="Lammers P.J."/>
            <person name="Masclaux F.G."/>
            <person name="Murat C."/>
            <person name="Morin E."/>
            <person name="Ndikumana S."/>
            <person name="Pagni M."/>
            <person name="Petitpierre D."/>
            <person name="Requena N."/>
            <person name="Rosikiewicz P."/>
            <person name="Riley R."/>
            <person name="Saito K."/>
            <person name="San Clemente H."/>
            <person name="Shapiro H."/>
            <person name="van Tuinen D."/>
            <person name="Becard G."/>
            <person name="Bonfante P."/>
            <person name="Paszkowski U."/>
            <person name="Shachar-Hill Y.Y."/>
            <person name="Tuskan G.A."/>
            <person name="Young P.W."/>
            <person name="Sanders I.R."/>
            <person name="Henrissat B."/>
            <person name="Rensing S.A."/>
            <person name="Grigoriev I.V."/>
            <person name="Corradi N."/>
            <person name="Roux C."/>
            <person name="Martin F."/>
        </authorList>
    </citation>
    <scope>NUCLEOTIDE SEQUENCE [LARGE SCALE GENOMIC DNA]</scope>
    <source>
        <strain evidence="2 3">DAOM 197198</strain>
    </source>
</reference>
<dbReference type="InterPro" id="IPR029063">
    <property type="entry name" value="SAM-dependent_MTases_sf"/>
</dbReference>
<keyword evidence="3" id="KW-1185">Reference proteome</keyword>
<dbReference type="AlphaFoldDB" id="A0A2P4NZV4"/>
<proteinExistence type="predicted"/>
<name>A0A2P4NZV4_RHIID</name>